<dbReference type="EMBL" id="BTSX01000004">
    <property type="protein sequence ID" value="GMS95482.1"/>
    <property type="molecule type" value="Genomic_DNA"/>
</dbReference>
<feature type="non-terminal residue" evidence="2">
    <location>
        <position position="1"/>
    </location>
</feature>
<gene>
    <name evidence="2" type="ORF">PENTCL1PPCAC_17657</name>
</gene>
<evidence type="ECO:0000313" key="3">
    <source>
        <dbReference type="Proteomes" id="UP001432027"/>
    </source>
</evidence>
<comment type="caution">
    <text evidence="2">The sequence shown here is derived from an EMBL/GenBank/DDBJ whole genome shotgun (WGS) entry which is preliminary data.</text>
</comment>
<dbReference type="Proteomes" id="UP001432027">
    <property type="component" value="Unassembled WGS sequence"/>
</dbReference>
<keyword evidence="1" id="KW-0812">Transmembrane</keyword>
<feature type="transmembrane region" description="Helical" evidence="1">
    <location>
        <begin position="125"/>
        <end position="145"/>
    </location>
</feature>
<sequence>LSFLSSLLISHGHSSSSTMIMNTYNIQRPFPHSNEPVISSSSDGSLILDNDSSIASLSGLSLSSGVSSVVSLDTKYQHQMKDVVAQYKDDPALVRDLLCAYESLREQSSKKSRGKSIGGFSRSQLNFIAIVAAACALATYAVALMNRDTFCKKL</sequence>
<accession>A0AAV5TMJ5</accession>
<organism evidence="2 3">
    <name type="scientific">Pristionchus entomophagus</name>
    <dbReference type="NCBI Taxonomy" id="358040"/>
    <lineage>
        <taxon>Eukaryota</taxon>
        <taxon>Metazoa</taxon>
        <taxon>Ecdysozoa</taxon>
        <taxon>Nematoda</taxon>
        <taxon>Chromadorea</taxon>
        <taxon>Rhabditida</taxon>
        <taxon>Rhabditina</taxon>
        <taxon>Diplogasteromorpha</taxon>
        <taxon>Diplogasteroidea</taxon>
        <taxon>Neodiplogasteridae</taxon>
        <taxon>Pristionchus</taxon>
    </lineage>
</organism>
<keyword evidence="1" id="KW-0472">Membrane</keyword>
<evidence type="ECO:0000313" key="2">
    <source>
        <dbReference type="EMBL" id="GMS95482.1"/>
    </source>
</evidence>
<proteinExistence type="predicted"/>
<evidence type="ECO:0000256" key="1">
    <source>
        <dbReference type="SAM" id="Phobius"/>
    </source>
</evidence>
<keyword evidence="1" id="KW-1133">Transmembrane helix</keyword>
<name>A0AAV5TMJ5_9BILA</name>
<reference evidence="2" key="1">
    <citation type="submission" date="2023-10" db="EMBL/GenBank/DDBJ databases">
        <title>Genome assembly of Pristionchus species.</title>
        <authorList>
            <person name="Yoshida K."/>
            <person name="Sommer R.J."/>
        </authorList>
    </citation>
    <scope>NUCLEOTIDE SEQUENCE</scope>
    <source>
        <strain evidence="2">RS0144</strain>
    </source>
</reference>
<dbReference type="AlphaFoldDB" id="A0AAV5TMJ5"/>
<protein>
    <submittedName>
        <fullName evidence="2">Uncharacterized protein</fullName>
    </submittedName>
</protein>
<keyword evidence="3" id="KW-1185">Reference proteome</keyword>